<gene>
    <name evidence="4" type="ORF">F8M49_24270</name>
</gene>
<protein>
    <submittedName>
        <fullName evidence="4">DUF4328 domain-containing protein</fullName>
    </submittedName>
</protein>
<dbReference type="EMBL" id="WBMO01000005">
    <property type="protein sequence ID" value="MDV2477714.1"/>
    <property type="molecule type" value="Genomic_DNA"/>
</dbReference>
<evidence type="ECO:0000313" key="4">
    <source>
        <dbReference type="EMBL" id="MDV2477714.1"/>
    </source>
</evidence>
<evidence type="ECO:0000256" key="2">
    <source>
        <dbReference type="SAM" id="Phobius"/>
    </source>
</evidence>
<feature type="region of interest" description="Disordered" evidence="1">
    <location>
        <begin position="57"/>
        <end position="83"/>
    </location>
</feature>
<reference evidence="4 5" key="1">
    <citation type="submission" date="2019-10" db="EMBL/GenBank/DDBJ databases">
        <title>Draft Genome Assembly of Rhodococcus zopfii DSM44189.</title>
        <authorList>
            <person name="Sutton J.M."/>
            <person name="Akob D.M."/>
            <person name="Bushman T.J."/>
        </authorList>
    </citation>
    <scope>NUCLEOTIDE SEQUENCE [LARGE SCALE GENOMIC DNA]</scope>
    <source>
        <strain evidence="4 5">DSM 44189</strain>
    </source>
</reference>
<feature type="transmembrane region" description="Helical" evidence="2">
    <location>
        <begin position="108"/>
        <end position="126"/>
    </location>
</feature>
<keyword evidence="5" id="KW-1185">Reference proteome</keyword>
<comment type="caution">
    <text evidence="4">The sequence shown here is derived from an EMBL/GenBank/DDBJ whole genome shotgun (WGS) entry which is preliminary data.</text>
</comment>
<feature type="domain" description="DUF4328" evidence="3">
    <location>
        <begin position="138"/>
        <end position="288"/>
    </location>
</feature>
<evidence type="ECO:0000313" key="5">
    <source>
        <dbReference type="Proteomes" id="UP001275440"/>
    </source>
</evidence>
<name>A0ABU3WUN5_9NOCA</name>
<dbReference type="RefSeq" id="WP_371305323.1">
    <property type="nucleotide sequence ID" value="NZ_JAWKJJ010000001.1"/>
</dbReference>
<dbReference type="Pfam" id="PF14219">
    <property type="entry name" value="DUF4328"/>
    <property type="match status" value="1"/>
</dbReference>
<evidence type="ECO:0000256" key="1">
    <source>
        <dbReference type="SAM" id="MobiDB-lite"/>
    </source>
</evidence>
<feature type="compositionally biased region" description="Basic and acidic residues" evidence="1">
    <location>
        <begin position="340"/>
        <end position="350"/>
    </location>
</feature>
<feature type="transmembrane region" description="Helical" evidence="2">
    <location>
        <begin position="262"/>
        <end position="284"/>
    </location>
</feature>
<dbReference type="InterPro" id="IPR025565">
    <property type="entry name" value="DUF4328"/>
</dbReference>
<organism evidence="4 5">
    <name type="scientific">Rhodococcus zopfii</name>
    <dbReference type="NCBI Taxonomy" id="43772"/>
    <lineage>
        <taxon>Bacteria</taxon>
        <taxon>Bacillati</taxon>
        <taxon>Actinomycetota</taxon>
        <taxon>Actinomycetes</taxon>
        <taxon>Mycobacteriales</taxon>
        <taxon>Nocardiaceae</taxon>
        <taxon>Rhodococcus</taxon>
    </lineage>
</organism>
<keyword evidence="2" id="KW-0812">Transmembrane</keyword>
<feature type="region of interest" description="Disordered" evidence="1">
    <location>
        <begin position="314"/>
        <end position="350"/>
    </location>
</feature>
<dbReference type="Proteomes" id="UP001275440">
    <property type="component" value="Unassembled WGS sequence"/>
</dbReference>
<evidence type="ECO:0000259" key="3">
    <source>
        <dbReference type="Pfam" id="PF14219"/>
    </source>
</evidence>
<feature type="transmembrane region" description="Helical" evidence="2">
    <location>
        <begin position="159"/>
        <end position="177"/>
    </location>
</feature>
<proteinExistence type="predicted"/>
<sequence>MPAYQICVRCEHRWPVTGQPRQWCPGCRGLLLSPVDPQRPVPPARRNFRWVAVPSTGTATSRSVPPAPGNSAGGPTPRYEEVPRWGLRDPRSIPDFDEPTRAEKLAEVAPTLLVATAVLFAAAALAETVRYGLLLFNRTRLVDPVALALSDAAVGSTQVLAPLVALVAVVAAALRLIRVRARMYAARGTSDPRPPALIVLGCAIPLVNLALPGVFLTEIDDGSPRLRRAIRTWWVLWVVSAVLVVVTLLWRQRDTLQARADGVILSALAAAVAAVVAVAALRVLRLFDGADLRGRPLKYRQLTVASGPVHSPIAPIEPAAQRSVPDEPVEAVGSSGGSAQRREPTEAVVS</sequence>
<keyword evidence="2" id="KW-1133">Transmembrane helix</keyword>
<accession>A0ABU3WUN5</accession>
<feature type="transmembrane region" description="Helical" evidence="2">
    <location>
        <begin position="229"/>
        <end position="250"/>
    </location>
</feature>
<feature type="transmembrane region" description="Helical" evidence="2">
    <location>
        <begin position="197"/>
        <end position="217"/>
    </location>
</feature>
<keyword evidence="2" id="KW-0472">Membrane</keyword>